<reference evidence="2 3" key="1">
    <citation type="submission" date="2017-03" db="EMBL/GenBank/DDBJ databases">
        <title>Whole genome sequences of fourteen strains of Bradyrhizobium canariense and one strain of Bradyrhizobium japonicum isolated from Lupinus (Papilionoideae: Genisteae) species in Algeria.</title>
        <authorList>
            <person name="Crovadore J."/>
            <person name="Chekireb D."/>
            <person name="Brachmann A."/>
            <person name="Chablais R."/>
            <person name="Cochard B."/>
            <person name="Lefort F."/>
        </authorList>
    </citation>
    <scope>NUCLEOTIDE SEQUENCE [LARGE SCALE GENOMIC DNA]</scope>
    <source>
        <strain evidence="2 3">UBMA195</strain>
    </source>
</reference>
<dbReference type="RefSeq" id="WP_085358588.1">
    <property type="nucleotide sequence ID" value="NZ_NAFD01000175.1"/>
</dbReference>
<sequence>MTIDPQNLPIIAVSPVQAAKLLGIDARHIANAVRSQELPAHKRGQAVRVTLRQLEQWIESWPHPKRRQRKEADNAS</sequence>
<evidence type="ECO:0000313" key="3">
    <source>
        <dbReference type="Proteomes" id="UP000193553"/>
    </source>
</evidence>
<dbReference type="InterPro" id="IPR041657">
    <property type="entry name" value="HTH_17"/>
</dbReference>
<protein>
    <recommendedName>
        <fullName evidence="1">Helix-turn-helix domain-containing protein</fullName>
    </recommendedName>
</protein>
<dbReference type="InterPro" id="IPR010093">
    <property type="entry name" value="SinI_DNA-bd"/>
</dbReference>
<evidence type="ECO:0000259" key="1">
    <source>
        <dbReference type="Pfam" id="PF12728"/>
    </source>
</evidence>
<dbReference type="Proteomes" id="UP000193553">
    <property type="component" value="Unassembled WGS sequence"/>
</dbReference>
<dbReference type="NCBIfam" id="TIGR01764">
    <property type="entry name" value="excise"/>
    <property type="match status" value="1"/>
</dbReference>
<gene>
    <name evidence="2" type="ORF">BSZ18_38940</name>
</gene>
<comment type="caution">
    <text evidence="2">The sequence shown here is derived from an EMBL/GenBank/DDBJ whole genome shotgun (WGS) entry which is preliminary data.</text>
</comment>
<accession>A0A1X3FXA8</accession>
<organism evidence="2 3">
    <name type="scientific">Bradyrhizobium canariense</name>
    <dbReference type="NCBI Taxonomy" id="255045"/>
    <lineage>
        <taxon>Bacteria</taxon>
        <taxon>Pseudomonadati</taxon>
        <taxon>Pseudomonadota</taxon>
        <taxon>Alphaproteobacteria</taxon>
        <taxon>Hyphomicrobiales</taxon>
        <taxon>Nitrobacteraceae</taxon>
        <taxon>Bradyrhizobium</taxon>
    </lineage>
</organism>
<proteinExistence type="predicted"/>
<dbReference type="AlphaFoldDB" id="A0A1X3FXA8"/>
<name>A0A1X3FXA8_9BRAD</name>
<dbReference type="EMBL" id="NAFI01000190">
    <property type="protein sequence ID" value="OSJ01781.1"/>
    <property type="molecule type" value="Genomic_DNA"/>
</dbReference>
<dbReference type="Pfam" id="PF12728">
    <property type="entry name" value="HTH_17"/>
    <property type="match status" value="1"/>
</dbReference>
<feature type="domain" description="Helix-turn-helix" evidence="1">
    <location>
        <begin position="16"/>
        <end position="60"/>
    </location>
</feature>
<dbReference type="GO" id="GO:0003677">
    <property type="term" value="F:DNA binding"/>
    <property type="evidence" value="ECO:0007669"/>
    <property type="project" value="InterPro"/>
</dbReference>
<evidence type="ECO:0000313" key="2">
    <source>
        <dbReference type="EMBL" id="OSJ01781.1"/>
    </source>
</evidence>